<evidence type="ECO:0000259" key="1">
    <source>
        <dbReference type="PROSITE" id="PS50878"/>
    </source>
</evidence>
<evidence type="ECO:0000313" key="3">
    <source>
        <dbReference type="Proteomes" id="UP000886611"/>
    </source>
</evidence>
<comment type="caution">
    <text evidence="2">The sequence shown here is derived from an EMBL/GenBank/DDBJ whole genome shotgun (WGS) entry which is preliminary data.</text>
</comment>
<dbReference type="PROSITE" id="PS50878">
    <property type="entry name" value="RT_POL"/>
    <property type="match status" value="1"/>
</dbReference>
<feature type="domain" description="Reverse transcriptase" evidence="1">
    <location>
        <begin position="1"/>
        <end position="137"/>
    </location>
</feature>
<name>A0A8X8BHL8_POLSE</name>
<proteinExistence type="predicted"/>
<sequence length="182" mass="20939">MDRGLSYRQTSDVSLGNCRSDIVVSNTGAPQGTVLSLVLFSLYTSNFQYNTESCHVQKFVDDTAIVGCNRHGQDEEYRNLIKDFVKWCNSNHLNLNTSKTEELVVDFRRPRPLLDPVIIRGDCVQRVQTYKYLGVQLDDKLDWTANTDACAREDRADYTSLEDWRPSTSAIRCCRCSIRRLW</sequence>
<dbReference type="AlphaFoldDB" id="A0A8X8BHL8"/>
<protein>
    <submittedName>
        <fullName evidence="2">RTJK polymerase</fullName>
    </submittedName>
</protein>
<keyword evidence="3" id="KW-1185">Reference proteome</keyword>
<reference evidence="2 3" key="1">
    <citation type="journal article" date="2021" name="Cell">
        <title>Tracing the genetic footprints of vertebrate landing in non-teleost ray-finned fishes.</title>
        <authorList>
            <person name="Bi X."/>
            <person name="Wang K."/>
            <person name="Yang L."/>
            <person name="Pan H."/>
            <person name="Jiang H."/>
            <person name="Wei Q."/>
            <person name="Fang M."/>
            <person name="Yu H."/>
            <person name="Zhu C."/>
            <person name="Cai Y."/>
            <person name="He Y."/>
            <person name="Gan X."/>
            <person name="Zeng H."/>
            <person name="Yu D."/>
            <person name="Zhu Y."/>
            <person name="Jiang H."/>
            <person name="Qiu Q."/>
            <person name="Yang H."/>
            <person name="Zhang Y.E."/>
            <person name="Wang W."/>
            <person name="Zhu M."/>
            <person name="He S."/>
            <person name="Zhang G."/>
        </authorList>
    </citation>
    <scope>NUCLEOTIDE SEQUENCE [LARGE SCALE GENOMIC DNA]</scope>
    <source>
        <strain evidence="2">Bchr_013</strain>
    </source>
</reference>
<feature type="non-terminal residue" evidence="2">
    <location>
        <position position="1"/>
    </location>
</feature>
<dbReference type="Proteomes" id="UP000886611">
    <property type="component" value="Unassembled WGS sequence"/>
</dbReference>
<dbReference type="PANTHER" id="PTHR33332">
    <property type="entry name" value="REVERSE TRANSCRIPTASE DOMAIN-CONTAINING PROTEIN"/>
    <property type="match status" value="1"/>
</dbReference>
<dbReference type="EMBL" id="JAATIS010008546">
    <property type="protein sequence ID" value="KAG2457828.1"/>
    <property type="molecule type" value="Genomic_DNA"/>
</dbReference>
<dbReference type="Pfam" id="PF00078">
    <property type="entry name" value="RVT_1"/>
    <property type="match status" value="1"/>
</dbReference>
<feature type="non-terminal residue" evidence="2">
    <location>
        <position position="182"/>
    </location>
</feature>
<accession>A0A8X8BHL8</accession>
<organism evidence="2 3">
    <name type="scientific">Polypterus senegalus</name>
    <name type="common">Senegal bichir</name>
    <dbReference type="NCBI Taxonomy" id="55291"/>
    <lineage>
        <taxon>Eukaryota</taxon>
        <taxon>Metazoa</taxon>
        <taxon>Chordata</taxon>
        <taxon>Craniata</taxon>
        <taxon>Vertebrata</taxon>
        <taxon>Euteleostomi</taxon>
        <taxon>Actinopterygii</taxon>
        <taxon>Polypteriformes</taxon>
        <taxon>Polypteridae</taxon>
        <taxon>Polypterus</taxon>
    </lineage>
</organism>
<evidence type="ECO:0000313" key="2">
    <source>
        <dbReference type="EMBL" id="KAG2457828.1"/>
    </source>
</evidence>
<dbReference type="InterPro" id="IPR000477">
    <property type="entry name" value="RT_dom"/>
</dbReference>
<gene>
    <name evidence="2" type="primary">Pol_6</name>
    <name evidence="2" type="ORF">GTO96_0012214</name>
</gene>